<keyword evidence="9" id="KW-0486">Methionine biosynthesis</keyword>
<reference evidence="14 15" key="1">
    <citation type="submission" date="2020-06" db="EMBL/GenBank/DDBJ databases">
        <title>Methanofollis fontis sp. nov., a methanogen isolated from marine sediments near a cold seep at Four-Way Closure Ridge offshore southwestern Taiwan.</title>
        <authorList>
            <person name="Chen S.-C."/>
            <person name="Teng N.-H."/>
            <person name="Lin Y.-S."/>
            <person name="Lai M.-C."/>
            <person name="Chen H.-H."/>
            <person name="Wang C.-C."/>
        </authorList>
    </citation>
    <scope>NUCLEOTIDE SEQUENCE [LARGE SCALE GENOMIC DNA]</scope>
    <source>
        <strain evidence="14 15">DSM 2702</strain>
    </source>
</reference>
<keyword evidence="11" id="KW-0521">NADP</keyword>
<dbReference type="GO" id="GO:0004412">
    <property type="term" value="F:homoserine dehydrogenase activity"/>
    <property type="evidence" value="ECO:0007669"/>
    <property type="project" value="UniProtKB-EC"/>
</dbReference>
<dbReference type="SUPFAM" id="SSF55347">
    <property type="entry name" value="Glyceraldehyde-3-phosphate dehydrogenase-like, C-terminal domain"/>
    <property type="match status" value="1"/>
</dbReference>
<sequence length="328" mass="34777">MKVAILGLGSVGRGVVSMLAKKDLGIVVTGIADSRGGVMDPAGLDLQAVLEQKAKTGFCGDPSIRGEDIVKNGDYDVLVEVTPTDIRTGEPALTSIRTALSRRKHVVTSNKGPLALHYTELMHLAAENSVQLRYEATVCGAIPIIQTLQHGLAGNEVRAVYGILNGTCNYILTRMADEGLTYDQALAEAREMGYAEADPTFDVKGIDTALKLVILANTIWKNGITLRDVDCTGIDLLTAEALTLAGSQNCTIRLIGEVIPGRKLLRVSPRILPKKHPLVVRDTLNAVTVVTDMAGAITQVGKGAGSVETASAVIGDLLFIRDCHVKGD</sequence>
<evidence type="ECO:0000256" key="8">
    <source>
        <dbReference type="ARBA" id="ARBA00023002"/>
    </source>
</evidence>
<dbReference type="GO" id="GO:0009088">
    <property type="term" value="P:threonine biosynthetic process"/>
    <property type="evidence" value="ECO:0007669"/>
    <property type="project" value="UniProtKB-UniPathway"/>
</dbReference>
<dbReference type="FunFam" id="3.30.360.10:FF:000005">
    <property type="entry name" value="Homoserine dehydrogenase"/>
    <property type="match status" value="1"/>
</dbReference>
<dbReference type="EMBL" id="JABXWR010000001">
    <property type="protein sequence ID" value="NVO66328.1"/>
    <property type="molecule type" value="Genomic_DNA"/>
</dbReference>
<name>A0A7K4HN98_9EURY</name>
<keyword evidence="6" id="KW-0028">Amino-acid biosynthesis</keyword>
<protein>
    <recommendedName>
        <fullName evidence="5">Homoserine dehydrogenase</fullName>
        <ecNumber evidence="4">1.1.1.3</ecNumber>
    </recommendedName>
</protein>
<comment type="similarity">
    <text evidence="3">Belongs to the homoserine dehydrogenase family.</text>
</comment>
<dbReference type="InterPro" id="IPR001342">
    <property type="entry name" value="HDH_cat"/>
</dbReference>
<evidence type="ECO:0000259" key="12">
    <source>
        <dbReference type="Pfam" id="PF00742"/>
    </source>
</evidence>
<keyword evidence="8 14" id="KW-0560">Oxidoreductase</keyword>
<feature type="active site" description="Proton donor" evidence="10">
    <location>
        <position position="211"/>
    </location>
</feature>
<evidence type="ECO:0000256" key="5">
    <source>
        <dbReference type="ARBA" id="ARBA00013376"/>
    </source>
</evidence>
<accession>A0A7K4HN98</accession>
<dbReference type="RefSeq" id="WP_176788033.1">
    <property type="nucleotide sequence ID" value="NZ_JABXWR010000001.1"/>
</dbReference>
<feature type="domain" description="Homoserine dehydrogenase catalytic" evidence="12">
    <location>
        <begin position="143"/>
        <end position="318"/>
    </location>
</feature>
<evidence type="ECO:0000313" key="14">
    <source>
        <dbReference type="EMBL" id="NVO66328.1"/>
    </source>
</evidence>
<dbReference type="UniPathway" id="UPA00051">
    <property type="reaction ID" value="UER00465"/>
</dbReference>
<evidence type="ECO:0000256" key="7">
    <source>
        <dbReference type="ARBA" id="ARBA00022697"/>
    </source>
</evidence>
<dbReference type="UniPathway" id="UPA00050">
    <property type="reaction ID" value="UER00063"/>
</dbReference>
<evidence type="ECO:0000256" key="10">
    <source>
        <dbReference type="PIRSR" id="PIRSR036497-1"/>
    </source>
</evidence>
<comment type="caution">
    <text evidence="14">The sequence shown here is derived from an EMBL/GenBank/DDBJ whole genome shotgun (WGS) entry which is preliminary data.</text>
</comment>
<dbReference type="InterPro" id="IPR005106">
    <property type="entry name" value="Asp/hSer_DH_NAD-bd"/>
</dbReference>
<dbReference type="NCBIfam" id="NF004976">
    <property type="entry name" value="PRK06349.1"/>
    <property type="match status" value="1"/>
</dbReference>
<feature type="binding site" evidence="11">
    <location>
        <position position="111"/>
    </location>
    <ligand>
        <name>NADPH</name>
        <dbReference type="ChEBI" id="CHEBI:57783"/>
    </ligand>
</feature>
<evidence type="ECO:0000256" key="6">
    <source>
        <dbReference type="ARBA" id="ARBA00022605"/>
    </source>
</evidence>
<dbReference type="OrthoDB" id="4488at2157"/>
<organism evidence="14 15">
    <name type="scientific">Methanofollis tationis</name>
    <dbReference type="NCBI Taxonomy" id="81417"/>
    <lineage>
        <taxon>Archaea</taxon>
        <taxon>Methanobacteriati</taxon>
        <taxon>Methanobacteriota</taxon>
        <taxon>Stenosarchaea group</taxon>
        <taxon>Methanomicrobia</taxon>
        <taxon>Methanomicrobiales</taxon>
        <taxon>Methanomicrobiaceae</taxon>
        <taxon>Methanofollis</taxon>
    </lineage>
</organism>
<dbReference type="InterPro" id="IPR022697">
    <property type="entry name" value="HDH_short"/>
</dbReference>
<dbReference type="Pfam" id="PF00742">
    <property type="entry name" value="Homoserine_dh"/>
    <property type="match status" value="1"/>
</dbReference>
<dbReference type="AlphaFoldDB" id="A0A7K4HN98"/>
<feature type="domain" description="Aspartate/homoserine dehydrogenase NAD-binding" evidence="13">
    <location>
        <begin position="7"/>
        <end position="135"/>
    </location>
</feature>
<dbReference type="InterPro" id="IPR019811">
    <property type="entry name" value="HDH_CS"/>
</dbReference>
<dbReference type="Proteomes" id="UP000570823">
    <property type="component" value="Unassembled WGS sequence"/>
</dbReference>
<dbReference type="Pfam" id="PF03447">
    <property type="entry name" value="NAD_binding_3"/>
    <property type="match status" value="1"/>
</dbReference>
<evidence type="ECO:0000256" key="2">
    <source>
        <dbReference type="ARBA" id="ARBA00005062"/>
    </source>
</evidence>
<keyword evidence="7" id="KW-0791">Threonine biosynthesis</keyword>
<dbReference type="PANTHER" id="PTHR43331:SF1">
    <property type="entry name" value="HOMOSERINE DEHYDROGENASE"/>
    <property type="match status" value="1"/>
</dbReference>
<dbReference type="SUPFAM" id="SSF51735">
    <property type="entry name" value="NAD(P)-binding Rossmann-fold domains"/>
    <property type="match status" value="1"/>
</dbReference>
<evidence type="ECO:0000256" key="11">
    <source>
        <dbReference type="PIRSR" id="PIRSR036497-2"/>
    </source>
</evidence>
<dbReference type="GO" id="GO:0009086">
    <property type="term" value="P:methionine biosynthetic process"/>
    <property type="evidence" value="ECO:0007669"/>
    <property type="project" value="UniProtKB-KW"/>
</dbReference>
<evidence type="ECO:0000256" key="4">
    <source>
        <dbReference type="ARBA" id="ARBA00013213"/>
    </source>
</evidence>
<feature type="binding site" evidence="11">
    <location>
        <position position="196"/>
    </location>
    <ligand>
        <name>L-homoserine</name>
        <dbReference type="ChEBI" id="CHEBI:57476"/>
    </ligand>
</feature>
<dbReference type="PIRSF" id="PIRSF036497">
    <property type="entry name" value="HDH_short"/>
    <property type="match status" value="1"/>
</dbReference>
<dbReference type="PANTHER" id="PTHR43331">
    <property type="entry name" value="HOMOSERINE DEHYDROGENASE"/>
    <property type="match status" value="1"/>
</dbReference>
<gene>
    <name evidence="14" type="ORF">HWN36_03140</name>
</gene>
<dbReference type="InterPro" id="IPR036291">
    <property type="entry name" value="NAD(P)-bd_dom_sf"/>
</dbReference>
<comment type="pathway">
    <text evidence="1">Amino-acid biosynthesis; L-threonine biosynthesis; L-threonine from L-aspartate: step 3/5.</text>
</comment>
<evidence type="ECO:0000256" key="9">
    <source>
        <dbReference type="ARBA" id="ARBA00023167"/>
    </source>
</evidence>
<evidence type="ECO:0000259" key="13">
    <source>
        <dbReference type="Pfam" id="PF03447"/>
    </source>
</evidence>
<evidence type="ECO:0000256" key="1">
    <source>
        <dbReference type="ARBA" id="ARBA00005056"/>
    </source>
</evidence>
<feature type="binding site" evidence="11">
    <location>
        <begin position="7"/>
        <end position="12"/>
    </location>
    <ligand>
        <name>NADP(+)</name>
        <dbReference type="ChEBI" id="CHEBI:58349"/>
    </ligand>
</feature>
<evidence type="ECO:0000256" key="3">
    <source>
        <dbReference type="ARBA" id="ARBA00006753"/>
    </source>
</evidence>
<dbReference type="Gene3D" id="3.40.50.720">
    <property type="entry name" value="NAD(P)-binding Rossmann-like Domain"/>
    <property type="match status" value="1"/>
</dbReference>
<dbReference type="Gene3D" id="3.30.360.10">
    <property type="entry name" value="Dihydrodipicolinate Reductase, domain 2"/>
    <property type="match status" value="1"/>
</dbReference>
<evidence type="ECO:0000313" key="15">
    <source>
        <dbReference type="Proteomes" id="UP000570823"/>
    </source>
</evidence>
<keyword evidence="15" id="KW-1185">Reference proteome</keyword>
<comment type="pathway">
    <text evidence="2">Amino-acid biosynthesis; L-methionine biosynthesis via de novo pathway; L-homoserine from L-aspartate: step 3/3.</text>
</comment>
<dbReference type="NCBIfam" id="NF004912">
    <property type="entry name" value="PRK06270.1"/>
    <property type="match status" value="1"/>
</dbReference>
<proteinExistence type="inferred from homology"/>
<dbReference type="PROSITE" id="PS01042">
    <property type="entry name" value="HOMOSER_DHGENASE"/>
    <property type="match status" value="1"/>
</dbReference>
<dbReference type="GO" id="GO:0050661">
    <property type="term" value="F:NADP binding"/>
    <property type="evidence" value="ECO:0007669"/>
    <property type="project" value="InterPro"/>
</dbReference>
<dbReference type="EC" id="1.1.1.3" evidence="4"/>